<comment type="function">
    <text evidence="9">Part of the tripartite ATP-independent periplasmic (TRAP) transport system.</text>
</comment>
<keyword evidence="3" id="KW-1003">Cell membrane</keyword>
<feature type="transmembrane region" description="Helical" evidence="9">
    <location>
        <begin position="130"/>
        <end position="157"/>
    </location>
</feature>
<keyword evidence="4 9" id="KW-0997">Cell inner membrane</keyword>
<evidence type="ECO:0000313" key="11">
    <source>
        <dbReference type="EMBL" id="NKE45934.1"/>
    </source>
</evidence>
<gene>
    <name evidence="11" type="ORF">HB662_14170</name>
</gene>
<evidence type="ECO:0000256" key="1">
    <source>
        <dbReference type="ARBA" id="ARBA00004429"/>
    </source>
</evidence>
<evidence type="ECO:0000259" key="10">
    <source>
        <dbReference type="Pfam" id="PF04290"/>
    </source>
</evidence>
<evidence type="ECO:0000256" key="7">
    <source>
        <dbReference type="ARBA" id="ARBA00023136"/>
    </source>
</evidence>
<organism evidence="11 12">
    <name type="scientific">Falsiroseomonas frigidaquae</name>
    <dbReference type="NCBI Taxonomy" id="487318"/>
    <lineage>
        <taxon>Bacteria</taxon>
        <taxon>Pseudomonadati</taxon>
        <taxon>Pseudomonadota</taxon>
        <taxon>Alphaproteobacteria</taxon>
        <taxon>Acetobacterales</taxon>
        <taxon>Roseomonadaceae</taxon>
        <taxon>Falsiroseomonas</taxon>
    </lineage>
</organism>
<comment type="subunit">
    <text evidence="9">The complex comprises the extracytoplasmic solute receptor protein and the two transmembrane proteins.</text>
</comment>
<dbReference type="InterPro" id="IPR055348">
    <property type="entry name" value="DctQ"/>
</dbReference>
<evidence type="ECO:0000256" key="2">
    <source>
        <dbReference type="ARBA" id="ARBA00022448"/>
    </source>
</evidence>
<dbReference type="Pfam" id="PF04290">
    <property type="entry name" value="DctQ"/>
    <property type="match status" value="1"/>
</dbReference>
<protein>
    <recommendedName>
        <fullName evidence="9">TRAP transporter small permease protein</fullName>
    </recommendedName>
</protein>
<feature type="transmembrane region" description="Helical" evidence="9">
    <location>
        <begin position="86"/>
        <end position="110"/>
    </location>
</feature>
<reference evidence="11 12" key="1">
    <citation type="submission" date="2020-03" db="EMBL/GenBank/DDBJ databases">
        <title>Roseomonas selenitidurans sp. nov. isolated from soil.</title>
        <authorList>
            <person name="Liu H."/>
        </authorList>
    </citation>
    <scope>NUCLEOTIDE SEQUENCE [LARGE SCALE GENOMIC DNA]</scope>
    <source>
        <strain evidence="11 12">JCM 15073</strain>
    </source>
</reference>
<keyword evidence="2 9" id="KW-0813">Transport</keyword>
<dbReference type="Proteomes" id="UP000765160">
    <property type="component" value="Unassembled WGS sequence"/>
</dbReference>
<dbReference type="EMBL" id="JAAVTX010000004">
    <property type="protein sequence ID" value="NKE45934.1"/>
    <property type="molecule type" value="Genomic_DNA"/>
</dbReference>
<comment type="similarity">
    <text evidence="8 9">Belongs to the TRAP transporter small permease family.</text>
</comment>
<feature type="domain" description="Tripartite ATP-independent periplasmic transporters DctQ component" evidence="10">
    <location>
        <begin position="27"/>
        <end position="155"/>
    </location>
</feature>
<comment type="subcellular location">
    <subcellularLocation>
        <location evidence="1 9">Cell inner membrane</location>
        <topology evidence="1 9">Multi-pass membrane protein</topology>
    </subcellularLocation>
</comment>
<evidence type="ECO:0000256" key="9">
    <source>
        <dbReference type="RuleBase" id="RU369079"/>
    </source>
</evidence>
<feature type="transmembrane region" description="Helical" evidence="9">
    <location>
        <begin position="7"/>
        <end position="30"/>
    </location>
</feature>
<comment type="caution">
    <text evidence="11">The sequence shown here is derived from an EMBL/GenBank/DDBJ whole genome shotgun (WGS) entry which is preliminary data.</text>
</comment>
<keyword evidence="12" id="KW-1185">Reference proteome</keyword>
<dbReference type="InterPro" id="IPR007387">
    <property type="entry name" value="TRAP_DctQ"/>
</dbReference>
<evidence type="ECO:0000256" key="4">
    <source>
        <dbReference type="ARBA" id="ARBA00022519"/>
    </source>
</evidence>
<evidence type="ECO:0000256" key="3">
    <source>
        <dbReference type="ARBA" id="ARBA00022475"/>
    </source>
</evidence>
<name>A0ABX1F0U8_9PROT</name>
<dbReference type="PANTHER" id="PTHR35011">
    <property type="entry name" value="2,3-DIKETO-L-GULONATE TRAP TRANSPORTER SMALL PERMEASE PROTEIN YIAM"/>
    <property type="match status" value="1"/>
</dbReference>
<accession>A0ABX1F0U8</accession>
<evidence type="ECO:0000256" key="5">
    <source>
        <dbReference type="ARBA" id="ARBA00022692"/>
    </source>
</evidence>
<evidence type="ECO:0000256" key="8">
    <source>
        <dbReference type="ARBA" id="ARBA00038436"/>
    </source>
</evidence>
<evidence type="ECO:0000313" key="12">
    <source>
        <dbReference type="Proteomes" id="UP000765160"/>
    </source>
</evidence>
<keyword evidence="7 9" id="KW-0472">Membrane</keyword>
<dbReference type="PANTHER" id="PTHR35011:SF10">
    <property type="entry name" value="TRAP TRANSPORTER SMALL PERMEASE PROTEIN"/>
    <property type="match status" value="1"/>
</dbReference>
<evidence type="ECO:0000256" key="6">
    <source>
        <dbReference type="ARBA" id="ARBA00022989"/>
    </source>
</evidence>
<keyword evidence="6 9" id="KW-1133">Transmembrane helix</keyword>
<proteinExistence type="inferred from homology"/>
<dbReference type="RefSeq" id="WP_168050463.1">
    <property type="nucleotide sequence ID" value="NZ_JAATJR010000004.1"/>
</dbReference>
<feature type="transmembrane region" description="Helical" evidence="9">
    <location>
        <begin position="50"/>
        <end position="66"/>
    </location>
</feature>
<keyword evidence="5 9" id="KW-0812">Transmembrane</keyword>
<sequence>MRGLERAVGYVARFAGALGGVLTLCCVALVGYAVGMRYLLGQPEPWTDKVAGWLVVGVVMLASAEAQRRFEHIGVDIAREKLGPRLVRVVHLVGTLSVAVVAALLLDAGIEMVEFSRMVGMMTDLEGVPAWWIQAMLPVGAALLLLVAACQSLLLLLGVEPEYLPAETGDEMPRDPLARAE</sequence>